<feature type="compositionally biased region" description="Gly residues" evidence="6">
    <location>
        <begin position="217"/>
        <end position="229"/>
    </location>
</feature>
<dbReference type="CDD" id="cd08336">
    <property type="entry name" value="DED_FADD"/>
    <property type="match status" value="1"/>
</dbReference>
<dbReference type="Proteomes" id="UP001174909">
    <property type="component" value="Unassembled WGS sequence"/>
</dbReference>
<dbReference type="InterPro" id="IPR015917">
    <property type="entry name" value="Pept_C14A"/>
</dbReference>
<dbReference type="InterPro" id="IPR001309">
    <property type="entry name" value="Pept_C14_p20"/>
</dbReference>
<evidence type="ECO:0000256" key="4">
    <source>
        <dbReference type="RuleBase" id="RU003971"/>
    </source>
</evidence>
<evidence type="ECO:0000256" key="6">
    <source>
        <dbReference type="SAM" id="MobiDB-lite"/>
    </source>
</evidence>
<feature type="coiled-coil region" evidence="5">
    <location>
        <begin position="368"/>
        <end position="426"/>
    </location>
</feature>
<evidence type="ECO:0000256" key="3">
    <source>
        <dbReference type="ARBA" id="ARBA00022737"/>
    </source>
</evidence>
<dbReference type="GO" id="GO:0006508">
    <property type="term" value="P:proteolysis"/>
    <property type="evidence" value="ECO:0007669"/>
    <property type="project" value="InterPro"/>
</dbReference>
<feature type="domain" description="Caspase family p10" evidence="8">
    <location>
        <begin position="588"/>
        <end position="625"/>
    </location>
</feature>
<evidence type="ECO:0000256" key="1">
    <source>
        <dbReference type="ARBA" id="ARBA00010134"/>
    </source>
</evidence>
<dbReference type="Gene3D" id="3.40.50.1460">
    <property type="match status" value="1"/>
</dbReference>
<dbReference type="PANTHER" id="PTHR48169:SF7">
    <property type="entry name" value="CASPASE 10"/>
    <property type="match status" value="1"/>
</dbReference>
<keyword evidence="3" id="KW-0677">Repeat</keyword>
<evidence type="ECO:0000259" key="8">
    <source>
        <dbReference type="PROSITE" id="PS50207"/>
    </source>
</evidence>
<dbReference type="GO" id="GO:0005737">
    <property type="term" value="C:cytoplasm"/>
    <property type="evidence" value="ECO:0007669"/>
    <property type="project" value="UniProtKB-ARBA"/>
</dbReference>
<dbReference type="GO" id="GO:0042981">
    <property type="term" value="P:regulation of apoptotic process"/>
    <property type="evidence" value="ECO:0007669"/>
    <property type="project" value="InterPro"/>
</dbReference>
<dbReference type="AlphaFoldDB" id="A0AA35R492"/>
<evidence type="ECO:0000313" key="11">
    <source>
        <dbReference type="Proteomes" id="UP001174909"/>
    </source>
</evidence>
<accession>A0AA35R492</accession>
<dbReference type="InterPro" id="IPR011029">
    <property type="entry name" value="DEATH-like_dom_sf"/>
</dbReference>
<organism evidence="10 11">
    <name type="scientific">Geodia barretti</name>
    <name type="common">Barrett's horny sponge</name>
    <dbReference type="NCBI Taxonomy" id="519541"/>
    <lineage>
        <taxon>Eukaryota</taxon>
        <taxon>Metazoa</taxon>
        <taxon>Porifera</taxon>
        <taxon>Demospongiae</taxon>
        <taxon>Heteroscleromorpha</taxon>
        <taxon>Tetractinellida</taxon>
        <taxon>Astrophorina</taxon>
        <taxon>Geodiidae</taxon>
        <taxon>Geodia</taxon>
    </lineage>
</organism>
<feature type="domain" description="DED" evidence="7">
    <location>
        <begin position="10"/>
        <end position="88"/>
    </location>
</feature>
<keyword evidence="2" id="KW-0053">Apoptosis</keyword>
<dbReference type="SUPFAM" id="SSF52129">
    <property type="entry name" value="Caspase-like"/>
    <property type="match status" value="1"/>
</dbReference>
<evidence type="ECO:0000256" key="5">
    <source>
        <dbReference type="SAM" id="Coils"/>
    </source>
</evidence>
<dbReference type="PANTHER" id="PTHR48169">
    <property type="entry name" value="DED DOMAIN-CONTAINING PROTEIN"/>
    <property type="match status" value="1"/>
</dbReference>
<dbReference type="SUPFAM" id="SSF47986">
    <property type="entry name" value="DEATH domain"/>
    <property type="match status" value="2"/>
</dbReference>
<feature type="region of interest" description="Disordered" evidence="6">
    <location>
        <begin position="208"/>
        <end position="229"/>
    </location>
</feature>
<dbReference type="Pfam" id="PF01335">
    <property type="entry name" value="DED"/>
    <property type="match status" value="1"/>
</dbReference>
<feature type="compositionally biased region" description="Polar residues" evidence="6">
    <location>
        <begin position="271"/>
        <end position="280"/>
    </location>
</feature>
<evidence type="ECO:0000256" key="2">
    <source>
        <dbReference type="ARBA" id="ARBA00022703"/>
    </source>
</evidence>
<dbReference type="PROSITE" id="PS50168">
    <property type="entry name" value="DED"/>
    <property type="match status" value="2"/>
</dbReference>
<dbReference type="InterPro" id="IPR001875">
    <property type="entry name" value="DED_dom"/>
</dbReference>
<dbReference type="Gene3D" id="1.10.533.10">
    <property type="entry name" value="Death Domain, Fas"/>
    <property type="match status" value="2"/>
</dbReference>
<dbReference type="EMBL" id="CASHTH010000469">
    <property type="protein sequence ID" value="CAI8002222.1"/>
    <property type="molecule type" value="Genomic_DNA"/>
</dbReference>
<evidence type="ECO:0000259" key="9">
    <source>
        <dbReference type="PROSITE" id="PS50208"/>
    </source>
</evidence>
<comment type="similarity">
    <text evidence="1 4">Belongs to the peptidase C14A family.</text>
</comment>
<reference evidence="10" key="1">
    <citation type="submission" date="2023-03" db="EMBL/GenBank/DDBJ databases">
        <authorList>
            <person name="Steffen K."/>
            <person name="Cardenas P."/>
        </authorList>
    </citation>
    <scope>NUCLEOTIDE SEQUENCE</scope>
</reference>
<sequence length="685" mass="75465">MSASTRPSFVFRKQLFNISNRLTNADVKNLKFLCTDLLTRRVVEGITTGSQLFSALEDVNLLSPTNLDFLQMILDSVSKGHLVKQLKEAIANPASHENGGLYETATSGPPSLDPADPLTIKFNSFLVSLGSELPERDLKHAAYFFQSCKVTGLSAQEVQCLRDPAGLFQILKQEKIISPTDLGEMRRVMEAIGRIDLRDKINEYMDSVSGVSDGSDQSGGGGRGVHVEGGGVYRDRQFVLDSSRDSLSSNFSFDSSEGKVVGDSRPVNLPRQPQQQQSGRFKSGLTDSVHAHPVSEQGAGQSSRMLVAGGNTHRRVPPIEQQAASVGQPEDGVAQSVGGTVGKLVGLQTGRSVNHAVDSSELPRRTHTQQLQRERTEAVERVRQLEDQLEHERLHAENSREIVEELRRKNEEVSALRQQVELLDGQLQRGEDAEMYHMNAVPPHGKAIVIVNDTFTPNSELVLRPRAGAKRDMDLFRQTFEHLGYSVEAYPNLTSVQMHQVIAKVSAENHDAHDSFVCCISTHGDEENVYGADSVGVKRVELIQAVKQSATLLEKPKMFFLQACRTKPSSTPTTENLTRYQPDAPKQDADIFVANATTPNSASFRDPSTGSWFVSTLHRVFTSPARHNATLSALMHEVNREVCDAHGVIREGDPHRLVAGSSEARQCAEITSSFRYGLRFKFSSQ</sequence>
<feature type="domain" description="Caspase family p20" evidence="9">
    <location>
        <begin position="443"/>
        <end position="565"/>
    </location>
</feature>
<dbReference type="Pfam" id="PF00656">
    <property type="entry name" value="Peptidase_C14"/>
    <property type="match status" value="1"/>
</dbReference>
<dbReference type="PROSITE" id="PS50208">
    <property type="entry name" value="CASPASE_P20"/>
    <property type="match status" value="1"/>
</dbReference>
<dbReference type="PROSITE" id="PS50207">
    <property type="entry name" value="CASPASE_P10"/>
    <property type="match status" value="1"/>
</dbReference>
<comment type="caution">
    <text evidence="10">The sequence shown here is derived from an EMBL/GenBank/DDBJ whole genome shotgun (WGS) entry which is preliminary data.</text>
</comment>
<dbReference type="InterPro" id="IPR029030">
    <property type="entry name" value="Caspase-like_dom_sf"/>
</dbReference>
<evidence type="ECO:0000259" key="7">
    <source>
        <dbReference type="PROSITE" id="PS50168"/>
    </source>
</evidence>
<gene>
    <name evidence="10" type="ORF">GBAR_LOCUS3356</name>
</gene>
<keyword evidence="5" id="KW-0175">Coiled coil</keyword>
<feature type="region of interest" description="Disordered" evidence="6">
    <location>
        <begin position="247"/>
        <end position="287"/>
    </location>
</feature>
<evidence type="ECO:0000313" key="10">
    <source>
        <dbReference type="EMBL" id="CAI8002222.1"/>
    </source>
</evidence>
<dbReference type="GO" id="GO:0004197">
    <property type="term" value="F:cysteine-type endopeptidase activity"/>
    <property type="evidence" value="ECO:0007669"/>
    <property type="project" value="InterPro"/>
</dbReference>
<dbReference type="InterPro" id="IPR002138">
    <property type="entry name" value="Pept_C14_p10"/>
</dbReference>
<keyword evidence="11" id="KW-1185">Reference proteome</keyword>
<dbReference type="InterPro" id="IPR011600">
    <property type="entry name" value="Pept_C14_caspase"/>
</dbReference>
<dbReference type="GO" id="GO:0006915">
    <property type="term" value="P:apoptotic process"/>
    <property type="evidence" value="ECO:0007669"/>
    <property type="project" value="UniProtKB-KW"/>
</dbReference>
<dbReference type="PRINTS" id="PR00376">
    <property type="entry name" value="IL1BCENZYME"/>
</dbReference>
<name>A0AA35R492_GEOBA</name>
<protein>
    <submittedName>
        <fullName evidence="10">Caspase-8</fullName>
    </submittedName>
</protein>
<dbReference type="SMART" id="SM00031">
    <property type="entry name" value="DED"/>
    <property type="match status" value="2"/>
</dbReference>
<dbReference type="GO" id="GO:0051604">
    <property type="term" value="P:protein maturation"/>
    <property type="evidence" value="ECO:0007669"/>
    <property type="project" value="UniProtKB-ARBA"/>
</dbReference>
<proteinExistence type="inferred from homology"/>
<dbReference type="SMART" id="SM00115">
    <property type="entry name" value="CASc"/>
    <property type="match status" value="1"/>
</dbReference>
<feature type="domain" description="DED" evidence="7">
    <location>
        <begin position="121"/>
        <end position="203"/>
    </location>
</feature>